<accession>A0A4Y9XZH9</accession>
<keyword evidence="6 8" id="KW-0472">Membrane</keyword>
<proteinExistence type="inferred from homology"/>
<evidence type="ECO:0000259" key="9">
    <source>
        <dbReference type="PROSITE" id="PS50850"/>
    </source>
</evidence>
<dbReference type="GO" id="GO:0016020">
    <property type="term" value="C:membrane"/>
    <property type="evidence" value="ECO:0007669"/>
    <property type="project" value="UniProtKB-SubCell"/>
</dbReference>
<dbReference type="Pfam" id="PF00083">
    <property type="entry name" value="Sugar_tr"/>
    <property type="match status" value="1"/>
</dbReference>
<dbReference type="InterPro" id="IPR050360">
    <property type="entry name" value="MFS_Sugar_Transporters"/>
</dbReference>
<keyword evidence="3" id="KW-0813">Transport</keyword>
<dbReference type="FunFam" id="1.20.1250.20:FF:000117">
    <property type="entry name" value="MFS hexose transporter"/>
    <property type="match status" value="1"/>
</dbReference>
<organism evidence="10 11">
    <name type="scientific">Rhodofomes roseus</name>
    <dbReference type="NCBI Taxonomy" id="34475"/>
    <lineage>
        <taxon>Eukaryota</taxon>
        <taxon>Fungi</taxon>
        <taxon>Dikarya</taxon>
        <taxon>Basidiomycota</taxon>
        <taxon>Agaricomycotina</taxon>
        <taxon>Agaricomycetes</taxon>
        <taxon>Polyporales</taxon>
        <taxon>Rhodofomes</taxon>
    </lineage>
</organism>
<feature type="domain" description="Major facilitator superfamily (MFS) profile" evidence="9">
    <location>
        <begin position="20"/>
        <end position="464"/>
    </location>
</feature>
<dbReference type="GO" id="GO:0005351">
    <property type="term" value="F:carbohydrate:proton symporter activity"/>
    <property type="evidence" value="ECO:0007669"/>
    <property type="project" value="TreeGrafter"/>
</dbReference>
<comment type="caution">
    <text evidence="10">The sequence shown here is derived from an EMBL/GenBank/DDBJ whole genome shotgun (WGS) entry which is preliminary data.</text>
</comment>
<evidence type="ECO:0000256" key="3">
    <source>
        <dbReference type="ARBA" id="ARBA00022448"/>
    </source>
</evidence>
<comment type="subcellular location">
    <subcellularLocation>
        <location evidence="1">Membrane</location>
        <topology evidence="1">Multi-pass membrane protein</topology>
    </subcellularLocation>
</comment>
<evidence type="ECO:0000256" key="2">
    <source>
        <dbReference type="ARBA" id="ARBA00010992"/>
    </source>
</evidence>
<dbReference type="NCBIfam" id="TIGR00879">
    <property type="entry name" value="SP"/>
    <property type="match status" value="1"/>
</dbReference>
<gene>
    <name evidence="10" type="ORF">EVJ58_g8466</name>
</gene>
<dbReference type="InterPro" id="IPR020846">
    <property type="entry name" value="MFS_dom"/>
</dbReference>
<evidence type="ECO:0000313" key="10">
    <source>
        <dbReference type="EMBL" id="TFY55098.1"/>
    </source>
</evidence>
<name>A0A4Y9XZH9_9APHY</name>
<dbReference type="InterPro" id="IPR005828">
    <property type="entry name" value="MFS_sugar_transport-like"/>
</dbReference>
<dbReference type="Gene3D" id="1.20.1250.20">
    <property type="entry name" value="MFS general substrate transporter like domains"/>
    <property type="match status" value="1"/>
</dbReference>
<dbReference type="SUPFAM" id="SSF103473">
    <property type="entry name" value="MFS general substrate transporter"/>
    <property type="match status" value="1"/>
</dbReference>
<feature type="transmembrane region" description="Helical" evidence="8">
    <location>
        <begin position="309"/>
        <end position="330"/>
    </location>
</feature>
<evidence type="ECO:0000256" key="6">
    <source>
        <dbReference type="ARBA" id="ARBA00023136"/>
    </source>
</evidence>
<keyword evidence="5 8" id="KW-1133">Transmembrane helix</keyword>
<sequence>MDRPLVSQTLTDDPLRAYAVAVHSIIISSANGFDGSLMNNFQSLYQWEDYFNHPSGSLLGALSAMQNIGSLAAYPFAPYLSDGIGRRATIFVGAIFTLIGVAIQSAAYNIGMFIGGRHVAVVSVELISLTKRSANAAPMLVTEISYPTYRAPLTSAYNSLWYSGNVIASWTTYGTAYIPNQWSWRIPSIIQGIPSIIQFFLIFLAPESPRWLITKGREAEGLRILAYYHADGDEQDPLVQFEFEEIRAAIAIDREVNKDVGWLTLFKTPGNRRRIIIAVAIGWFSQWSGNGLVSYYLNKVFDTIGITSTTTQLLITGILAIWNLVISIGASFLCDRAGRRPLFLWATGGSLVFFILQTICSAQYAVHEQPAAAHAVIAFIFLYYLFYDLAYTPLIVTYTVEIMPNSLRAKGLTVYSVGVSLALIFNQYVNPVALQRLAWKYYIFYCCWIAFEFVFLYFMLVETKNRTLEETAALFDHKDLAKEVAQAIEGPSDEGDNKESVSEKASETAIEESHTVLRPCSFNIEVFALPVGTMALPPTYEEIRYIADRAVSIFNENGYDCCLFGSTACALYGGTRCPNDVDLIVLAPHANNEYLKQLLVDEDDQFYLVPSRSRRATYEVLWYSLPSTRRGTQRGCKVDILIPGNLNIPDIPSEQIKRKNYLPVMPLLPLLLMKLQGWTDHRDSNREDFQEKQHVDVEDIDELLSITCSTRTRISSNSLSWLPGEFVQDGQDRIREYVEEFPQSALQWQTLGFEAY</sequence>
<evidence type="ECO:0000313" key="11">
    <source>
        <dbReference type="Proteomes" id="UP000298390"/>
    </source>
</evidence>
<evidence type="ECO:0000256" key="1">
    <source>
        <dbReference type="ARBA" id="ARBA00004141"/>
    </source>
</evidence>
<evidence type="ECO:0000256" key="4">
    <source>
        <dbReference type="ARBA" id="ARBA00022692"/>
    </source>
</evidence>
<evidence type="ECO:0000256" key="8">
    <source>
        <dbReference type="SAM" id="Phobius"/>
    </source>
</evidence>
<dbReference type="PANTHER" id="PTHR48022:SF64">
    <property type="entry name" value="MAJOR FACILITATOR SUPERFAMILY (MFS) PROFILE DOMAIN-CONTAINING PROTEIN"/>
    <property type="match status" value="1"/>
</dbReference>
<comment type="catalytic activity">
    <reaction evidence="7">
        <text>myo-inositol(out) + H(+)(out) = myo-inositol(in) + H(+)(in)</text>
        <dbReference type="Rhea" id="RHEA:60364"/>
        <dbReference type="ChEBI" id="CHEBI:15378"/>
        <dbReference type="ChEBI" id="CHEBI:17268"/>
    </reaction>
</comment>
<comment type="similarity">
    <text evidence="2">Belongs to the major facilitator superfamily. Sugar transporter (TC 2.A.1.1) family.</text>
</comment>
<feature type="transmembrane region" description="Helical" evidence="8">
    <location>
        <begin position="412"/>
        <end position="429"/>
    </location>
</feature>
<evidence type="ECO:0000256" key="7">
    <source>
        <dbReference type="ARBA" id="ARBA00049119"/>
    </source>
</evidence>
<feature type="transmembrane region" description="Helical" evidence="8">
    <location>
        <begin position="372"/>
        <end position="400"/>
    </location>
</feature>
<feature type="transmembrane region" description="Helical" evidence="8">
    <location>
        <begin position="88"/>
        <end position="108"/>
    </location>
</feature>
<reference evidence="10 11" key="1">
    <citation type="submission" date="2019-01" db="EMBL/GenBank/DDBJ databases">
        <title>Genome sequencing of the rare red list fungi Fomitopsis rosea.</title>
        <authorList>
            <person name="Buettner E."/>
            <person name="Kellner H."/>
        </authorList>
    </citation>
    <scope>NUCLEOTIDE SEQUENCE [LARGE SCALE GENOMIC DNA]</scope>
    <source>
        <strain evidence="10 11">DSM 105464</strain>
    </source>
</reference>
<feature type="transmembrane region" description="Helical" evidence="8">
    <location>
        <begin position="441"/>
        <end position="460"/>
    </location>
</feature>
<evidence type="ECO:0000256" key="5">
    <source>
        <dbReference type="ARBA" id="ARBA00022989"/>
    </source>
</evidence>
<feature type="transmembrane region" description="Helical" evidence="8">
    <location>
        <begin position="342"/>
        <end position="366"/>
    </location>
</feature>
<dbReference type="InterPro" id="IPR036259">
    <property type="entry name" value="MFS_trans_sf"/>
</dbReference>
<dbReference type="SUPFAM" id="SSF81301">
    <property type="entry name" value="Nucleotidyltransferase"/>
    <property type="match status" value="1"/>
</dbReference>
<dbReference type="Proteomes" id="UP000298390">
    <property type="component" value="Unassembled WGS sequence"/>
</dbReference>
<feature type="transmembrane region" description="Helical" evidence="8">
    <location>
        <begin position="57"/>
        <end position="76"/>
    </location>
</feature>
<keyword evidence="4 8" id="KW-0812">Transmembrane</keyword>
<dbReference type="STRING" id="34475.A0A4Y9XZH9"/>
<dbReference type="InterPro" id="IPR043519">
    <property type="entry name" value="NT_sf"/>
</dbReference>
<dbReference type="AlphaFoldDB" id="A0A4Y9XZH9"/>
<dbReference type="InterPro" id="IPR003663">
    <property type="entry name" value="Sugar/inositol_transpt"/>
</dbReference>
<protein>
    <recommendedName>
        <fullName evidence="9">Major facilitator superfamily (MFS) profile domain-containing protein</fullName>
    </recommendedName>
</protein>
<dbReference type="EMBL" id="SEKV01000626">
    <property type="protein sequence ID" value="TFY55098.1"/>
    <property type="molecule type" value="Genomic_DNA"/>
</dbReference>
<dbReference type="Gene3D" id="3.30.460.40">
    <property type="match status" value="1"/>
</dbReference>
<dbReference type="PANTHER" id="PTHR48022">
    <property type="entry name" value="PLASTIDIC GLUCOSE TRANSPORTER 4"/>
    <property type="match status" value="1"/>
</dbReference>
<feature type="transmembrane region" description="Helical" evidence="8">
    <location>
        <begin position="275"/>
        <end position="297"/>
    </location>
</feature>
<dbReference type="PROSITE" id="PS50850">
    <property type="entry name" value="MFS"/>
    <property type="match status" value="1"/>
</dbReference>